<organism evidence="1 2">
    <name type="scientific">Sanghuangporus baumii</name>
    <name type="common">Phellinus baumii</name>
    <dbReference type="NCBI Taxonomy" id="108892"/>
    <lineage>
        <taxon>Eukaryota</taxon>
        <taxon>Fungi</taxon>
        <taxon>Dikarya</taxon>
        <taxon>Basidiomycota</taxon>
        <taxon>Agaricomycotina</taxon>
        <taxon>Agaricomycetes</taxon>
        <taxon>Hymenochaetales</taxon>
        <taxon>Hymenochaetaceae</taxon>
        <taxon>Sanghuangporus</taxon>
    </lineage>
</organism>
<protein>
    <submittedName>
        <fullName evidence="1">Uncharacterized protein</fullName>
    </submittedName>
</protein>
<dbReference type="EMBL" id="LNZH02000198">
    <property type="protein sequence ID" value="OCB86797.1"/>
    <property type="molecule type" value="Genomic_DNA"/>
</dbReference>
<comment type="caution">
    <text evidence="1">The sequence shown here is derived from an EMBL/GenBank/DDBJ whole genome shotgun (WGS) entry which is preliminary data.</text>
</comment>
<keyword evidence="2" id="KW-1185">Reference proteome</keyword>
<name>A0A9Q5HVZ3_SANBA</name>
<accession>A0A9Q5HVZ3</accession>
<proteinExistence type="predicted"/>
<evidence type="ECO:0000313" key="1">
    <source>
        <dbReference type="EMBL" id="OCB86797.1"/>
    </source>
</evidence>
<gene>
    <name evidence="1" type="ORF">A7U60_g5970</name>
</gene>
<evidence type="ECO:0000313" key="2">
    <source>
        <dbReference type="Proteomes" id="UP000757232"/>
    </source>
</evidence>
<dbReference type="AlphaFoldDB" id="A0A9Q5HVZ3"/>
<reference evidence="1" key="1">
    <citation type="submission" date="2016-06" db="EMBL/GenBank/DDBJ databases">
        <title>Draft Genome sequence of the fungus Inonotus baumii.</title>
        <authorList>
            <person name="Zhu H."/>
            <person name="Lin W."/>
        </authorList>
    </citation>
    <scope>NUCLEOTIDE SEQUENCE</scope>
    <source>
        <strain evidence="1">821</strain>
    </source>
</reference>
<sequence>MKLIRARNQSPCGAFHLVTNEWTEKTKMPSLTGVGLKNLLEAAFDKLDVHQLAKLRSGNARILEVSLVYPEKKLLPGLDARKEL</sequence>
<dbReference type="Proteomes" id="UP000757232">
    <property type="component" value="Unassembled WGS sequence"/>
</dbReference>